<evidence type="ECO:0000256" key="1">
    <source>
        <dbReference type="ARBA" id="ARBA00022729"/>
    </source>
</evidence>
<organism evidence="2 3">
    <name type="scientific">Hibiscus trionum</name>
    <name type="common">Flower of an hour</name>
    <dbReference type="NCBI Taxonomy" id="183268"/>
    <lineage>
        <taxon>Eukaryota</taxon>
        <taxon>Viridiplantae</taxon>
        <taxon>Streptophyta</taxon>
        <taxon>Embryophyta</taxon>
        <taxon>Tracheophyta</taxon>
        <taxon>Spermatophyta</taxon>
        <taxon>Magnoliopsida</taxon>
        <taxon>eudicotyledons</taxon>
        <taxon>Gunneridae</taxon>
        <taxon>Pentapetalae</taxon>
        <taxon>rosids</taxon>
        <taxon>malvids</taxon>
        <taxon>Malvales</taxon>
        <taxon>Malvaceae</taxon>
        <taxon>Malvoideae</taxon>
        <taxon>Hibiscus</taxon>
    </lineage>
</organism>
<sequence>MFRRMNKFLQIWCMDCFKANEVEMLLQNEEMTKSKLERMVKVGLWCIQDQALSRPSMKEVILMLEGRVNIPDPPLLSSFVRSPYPLLLGSFVSSP</sequence>
<dbReference type="Gene3D" id="1.10.510.10">
    <property type="entry name" value="Transferase(Phosphotransferase) domain 1"/>
    <property type="match status" value="1"/>
</dbReference>
<keyword evidence="1" id="KW-0732">Signal</keyword>
<dbReference type="PANTHER" id="PTHR47976">
    <property type="entry name" value="G-TYPE LECTIN S-RECEPTOR-LIKE SERINE/THREONINE-PROTEIN KINASE SD2-5"/>
    <property type="match status" value="1"/>
</dbReference>
<evidence type="ECO:0008006" key="4">
    <source>
        <dbReference type="Google" id="ProtNLM"/>
    </source>
</evidence>
<dbReference type="AlphaFoldDB" id="A0A9W7IZ80"/>
<accession>A0A9W7IZ80</accession>
<gene>
    <name evidence="2" type="ORF">HRI_004026000</name>
</gene>
<dbReference type="EMBL" id="BSYR01000037">
    <property type="protein sequence ID" value="GMJ03568.1"/>
    <property type="molecule type" value="Genomic_DNA"/>
</dbReference>
<name>A0A9W7IZ80_HIBTR</name>
<dbReference type="PANTHER" id="PTHR47976:SF102">
    <property type="entry name" value="G-TYPE LECTIN S-RECEPTOR-LIKE SERINE_THREONINE-PROTEIN KINASE LECRK3"/>
    <property type="match status" value="1"/>
</dbReference>
<dbReference type="OrthoDB" id="5857966at2759"/>
<dbReference type="Proteomes" id="UP001165190">
    <property type="component" value="Unassembled WGS sequence"/>
</dbReference>
<comment type="caution">
    <text evidence="2">The sequence shown here is derived from an EMBL/GenBank/DDBJ whole genome shotgun (WGS) entry which is preliminary data.</text>
</comment>
<dbReference type="InterPro" id="IPR051343">
    <property type="entry name" value="G-type_lectin_kinases/EP1-like"/>
</dbReference>
<evidence type="ECO:0000313" key="2">
    <source>
        <dbReference type="EMBL" id="GMJ03568.1"/>
    </source>
</evidence>
<protein>
    <recommendedName>
        <fullName evidence="4">S-locus receptor kinase C-terminal domain-containing protein</fullName>
    </recommendedName>
</protein>
<proteinExistence type="predicted"/>
<keyword evidence="3" id="KW-1185">Reference proteome</keyword>
<evidence type="ECO:0000313" key="3">
    <source>
        <dbReference type="Proteomes" id="UP001165190"/>
    </source>
</evidence>
<reference evidence="2" key="1">
    <citation type="submission" date="2023-05" db="EMBL/GenBank/DDBJ databases">
        <title>Genome and transcriptome analyses reveal genes involved in the formation of fine ridges on petal epidermal cells in Hibiscus trionum.</title>
        <authorList>
            <person name="Koshimizu S."/>
            <person name="Masuda S."/>
            <person name="Ishii T."/>
            <person name="Shirasu K."/>
            <person name="Hoshino A."/>
            <person name="Arita M."/>
        </authorList>
    </citation>
    <scope>NUCLEOTIDE SEQUENCE</scope>
    <source>
        <strain evidence="2">Hamamatsu line</strain>
    </source>
</reference>